<dbReference type="Proteomes" id="UP000653644">
    <property type="component" value="Unassembled WGS sequence"/>
</dbReference>
<evidence type="ECO:0000256" key="8">
    <source>
        <dbReference type="ARBA" id="ARBA00023251"/>
    </source>
</evidence>
<dbReference type="RefSeq" id="WP_189888857.1">
    <property type="nucleotide sequence ID" value="NZ_BMVN01000015.1"/>
</dbReference>
<feature type="compositionally biased region" description="Pro residues" evidence="10">
    <location>
        <begin position="320"/>
        <end position="329"/>
    </location>
</feature>
<evidence type="ECO:0000256" key="3">
    <source>
        <dbReference type="ARBA" id="ARBA00022475"/>
    </source>
</evidence>
<dbReference type="PANTHER" id="PTHR42711">
    <property type="entry name" value="ABC TRANSPORTER ATP-BINDING PROTEIN"/>
    <property type="match status" value="1"/>
</dbReference>
<keyword evidence="7" id="KW-0472">Membrane</keyword>
<evidence type="ECO:0000313" key="13">
    <source>
        <dbReference type="Proteomes" id="UP000653644"/>
    </source>
</evidence>
<dbReference type="PROSITE" id="PS50893">
    <property type="entry name" value="ABC_TRANSPORTER_2"/>
    <property type="match status" value="1"/>
</dbReference>
<gene>
    <name evidence="12" type="ORF">GCM10010345_46000</name>
</gene>
<dbReference type="InterPro" id="IPR027417">
    <property type="entry name" value="P-loop_NTPase"/>
</dbReference>
<organism evidence="12 13">
    <name type="scientific">Streptomyces canarius</name>
    <dbReference type="NCBI Taxonomy" id="285453"/>
    <lineage>
        <taxon>Bacteria</taxon>
        <taxon>Bacillati</taxon>
        <taxon>Actinomycetota</taxon>
        <taxon>Actinomycetes</taxon>
        <taxon>Kitasatosporales</taxon>
        <taxon>Streptomycetaceae</taxon>
        <taxon>Streptomyces</taxon>
    </lineage>
</organism>
<dbReference type="InterPro" id="IPR005894">
    <property type="entry name" value="DrrA"/>
</dbReference>
<evidence type="ECO:0000256" key="1">
    <source>
        <dbReference type="ARBA" id="ARBA00004413"/>
    </source>
</evidence>
<evidence type="ECO:0000313" key="12">
    <source>
        <dbReference type="EMBL" id="GHA36065.1"/>
    </source>
</evidence>
<dbReference type="InterPro" id="IPR003439">
    <property type="entry name" value="ABC_transporter-like_ATP-bd"/>
</dbReference>
<comment type="subcellular location">
    <subcellularLocation>
        <location evidence="1">Cell membrane</location>
        <topology evidence="1">Peripheral membrane protein</topology>
        <orientation evidence="1">Cytoplasmic side</orientation>
    </subcellularLocation>
</comment>
<dbReference type="SMART" id="SM00382">
    <property type="entry name" value="AAA"/>
    <property type="match status" value="1"/>
</dbReference>
<sequence length="479" mass="49747">MSASDTAILAEGLGKSYRSHTALHGIDLAVPAGTVLGVLGPNGAGKTTTVRILATLVRPTGGRATVAGYDVVREGREVRRRIGLAGQYAAVDELLTGRENLVLLARLLRFGRRGAARRAAELLDRFELTEAADRPAGTYSGGMRRRLDLATCVIGDPEVLFLDEPTTGLDPASRNVLWDVVRDLAAGGVTILLTTQYLEEADQLADRIAVIDAGRVIAEGTPDSLKRQVGSDRLEVTVAGPEDLADAVAALAVLGGPAPVTDEAARRVSVQLGPDGLDDLARAVQALRDKGVPAVDIDLRKPTLDDVFFDLTGTSAEQPPQGPAEPVPVRPVRATREGPVPEATDAPVPAAKEGPVTAVGAEPVPAKRPAAAAERHPLTSTTNAPAKNAPLAAVEEEPATVATTDPVPVAEERPVRAGREEPLPSAEAAPVAAVEEALVPAAQEEPLTAAEESPVPAVEAEPPAVADPQPLTVTKEESQ</sequence>
<dbReference type="PROSITE" id="PS00211">
    <property type="entry name" value="ABC_TRANSPORTER_1"/>
    <property type="match status" value="1"/>
</dbReference>
<keyword evidence="8" id="KW-0046">Antibiotic resistance</keyword>
<keyword evidence="4" id="KW-0547">Nucleotide-binding</keyword>
<keyword evidence="3" id="KW-1003">Cell membrane</keyword>
<dbReference type="InterPro" id="IPR003593">
    <property type="entry name" value="AAA+_ATPase"/>
</dbReference>
<comment type="caution">
    <text evidence="12">The sequence shown here is derived from an EMBL/GenBank/DDBJ whole genome shotgun (WGS) entry which is preliminary data.</text>
</comment>
<accession>A0ABQ3CQP6</accession>
<dbReference type="InterPro" id="IPR050763">
    <property type="entry name" value="ABC_transporter_ATP-binding"/>
</dbReference>
<dbReference type="Gene3D" id="3.40.50.300">
    <property type="entry name" value="P-loop containing nucleotide triphosphate hydrolases"/>
    <property type="match status" value="1"/>
</dbReference>
<evidence type="ECO:0000256" key="7">
    <source>
        <dbReference type="ARBA" id="ARBA00023136"/>
    </source>
</evidence>
<keyword evidence="2" id="KW-0813">Transport</keyword>
<protein>
    <recommendedName>
        <fullName evidence="11">ABC transporter domain-containing protein</fullName>
    </recommendedName>
</protein>
<keyword evidence="13" id="KW-1185">Reference proteome</keyword>
<evidence type="ECO:0000256" key="9">
    <source>
        <dbReference type="ARBA" id="ARBA00049985"/>
    </source>
</evidence>
<dbReference type="InterPro" id="IPR017871">
    <property type="entry name" value="ABC_transporter-like_CS"/>
</dbReference>
<feature type="domain" description="ABC transporter" evidence="11">
    <location>
        <begin position="8"/>
        <end position="238"/>
    </location>
</feature>
<evidence type="ECO:0000259" key="11">
    <source>
        <dbReference type="PROSITE" id="PS50893"/>
    </source>
</evidence>
<evidence type="ECO:0000256" key="2">
    <source>
        <dbReference type="ARBA" id="ARBA00022448"/>
    </source>
</evidence>
<dbReference type="PANTHER" id="PTHR42711:SF19">
    <property type="entry name" value="DOXORUBICIN RESISTANCE ATP-BINDING PROTEIN DRRA"/>
    <property type="match status" value="1"/>
</dbReference>
<dbReference type="NCBIfam" id="TIGR01188">
    <property type="entry name" value="drrA"/>
    <property type="match status" value="1"/>
</dbReference>
<feature type="compositionally biased region" description="Low complexity" evidence="10">
    <location>
        <begin position="423"/>
        <end position="466"/>
    </location>
</feature>
<keyword evidence="5" id="KW-0067">ATP-binding</keyword>
<feature type="compositionally biased region" description="Low complexity" evidence="10">
    <location>
        <begin position="389"/>
        <end position="404"/>
    </location>
</feature>
<keyword evidence="6" id="KW-1278">Translocase</keyword>
<feature type="region of interest" description="Disordered" evidence="10">
    <location>
        <begin position="312"/>
        <end position="479"/>
    </location>
</feature>
<dbReference type="SUPFAM" id="SSF52540">
    <property type="entry name" value="P-loop containing nucleoside triphosphate hydrolases"/>
    <property type="match status" value="1"/>
</dbReference>
<evidence type="ECO:0000256" key="6">
    <source>
        <dbReference type="ARBA" id="ARBA00022967"/>
    </source>
</evidence>
<evidence type="ECO:0000256" key="5">
    <source>
        <dbReference type="ARBA" id="ARBA00022840"/>
    </source>
</evidence>
<evidence type="ECO:0000256" key="4">
    <source>
        <dbReference type="ARBA" id="ARBA00022741"/>
    </source>
</evidence>
<proteinExistence type="inferred from homology"/>
<reference evidence="13" key="1">
    <citation type="journal article" date="2019" name="Int. J. Syst. Evol. Microbiol.">
        <title>The Global Catalogue of Microorganisms (GCM) 10K type strain sequencing project: providing services to taxonomists for standard genome sequencing and annotation.</title>
        <authorList>
            <consortium name="The Broad Institute Genomics Platform"/>
            <consortium name="The Broad Institute Genome Sequencing Center for Infectious Disease"/>
            <person name="Wu L."/>
            <person name="Ma J."/>
        </authorList>
    </citation>
    <scope>NUCLEOTIDE SEQUENCE [LARGE SCALE GENOMIC DNA]</scope>
    <source>
        <strain evidence="13">JCM 4733</strain>
    </source>
</reference>
<evidence type="ECO:0000256" key="10">
    <source>
        <dbReference type="SAM" id="MobiDB-lite"/>
    </source>
</evidence>
<comment type="similarity">
    <text evidence="9">Belongs to the ABC transporter superfamily. Drug exporter-1 (DrugE1) (TC 3.A.1.105) family.</text>
</comment>
<dbReference type="Pfam" id="PF00005">
    <property type="entry name" value="ABC_tran"/>
    <property type="match status" value="1"/>
</dbReference>
<dbReference type="EMBL" id="BMVN01000015">
    <property type="protein sequence ID" value="GHA36065.1"/>
    <property type="molecule type" value="Genomic_DNA"/>
</dbReference>
<feature type="compositionally biased region" description="Basic and acidic residues" evidence="10">
    <location>
        <begin position="410"/>
        <end position="422"/>
    </location>
</feature>
<name>A0ABQ3CQP6_9ACTN</name>